<dbReference type="InterPro" id="IPR000182">
    <property type="entry name" value="GNAT_dom"/>
</dbReference>
<dbReference type="InterPro" id="IPR016181">
    <property type="entry name" value="Acyl_CoA_acyltransferase"/>
</dbReference>
<comment type="caution">
    <text evidence="2">The sequence shown here is derived from an EMBL/GenBank/DDBJ whole genome shotgun (WGS) entry which is preliminary data.</text>
</comment>
<evidence type="ECO:0000259" key="1">
    <source>
        <dbReference type="PROSITE" id="PS51186"/>
    </source>
</evidence>
<dbReference type="PROSITE" id="PS51186">
    <property type="entry name" value="GNAT"/>
    <property type="match status" value="1"/>
</dbReference>
<name>A0A520M9F8_9GAMM</name>
<dbReference type="EMBL" id="SHBP01000034">
    <property type="protein sequence ID" value="RZO17870.1"/>
    <property type="molecule type" value="Genomic_DNA"/>
</dbReference>
<accession>A0A520M9F8</accession>
<evidence type="ECO:0000313" key="3">
    <source>
        <dbReference type="Proteomes" id="UP000315889"/>
    </source>
</evidence>
<sequence length="166" mass="19659">MFNRTIKLETNLFSLVQLKQSHYEELYTVASNPIVWEQHQEKNRWQEENFLKFFQKAIQNNNGCFVVFNKNLNKIIGSTRFYLSTKDSIKIGYTFLSPEYWGTGANKEIKKAMLDYAFEFVDKVYFDVGKKNIRSRTAVEKLGAVLSDKTDEKVFYRIDKERYFGV</sequence>
<dbReference type="GO" id="GO:0016747">
    <property type="term" value="F:acyltransferase activity, transferring groups other than amino-acyl groups"/>
    <property type="evidence" value="ECO:0007669"/>
    <property type="project" value="InterPro"/>
</dbReference>
<gene>
    <name evidence="2" type="ORF">EVB03_10270</name>
</gene>
<dbReference type="Pfam" id="PF13302">
    <property type="entry name" value="Acetyltransf_3"/>
    <property type="match status" value="1"/>
</dbReference>
<protein>
    <submittedName>
        <fullName evidence="2">N-acetyltransferase</fullName>
    </submittedName>
</protein>
<reference evidence="2 3" key="1">
    <citation type="submission" date="2019-02" db="EMBL/GenBank/DDBJ databases">
        <title>Prokaryotic population dynamics and viral predation in marine succession experiment using metagenomics: the confinement effect.</title>
        <authorList>
            <person name="Haro-Moreno J.M."/>
            <person name="Rodriguez-Valera F."/>
            <person name="Lopez-Perez M."/>
        </authorList>
    </citation>
    <scope>NUCLEOTIDE SEQUENCE [LARGE SCALE GENOMIC DNA]</scope>
    <source>
        <strain evidence="2">MED-G170</strain>
    </source>
</reference>
<evidence type="ECO:0000313" key="2">
    <source>
        <dbReference type="EMBL" id="RZO17870.1"/>
    </source>
</evidence>
<dbReference type="PANTHER" id="PTHR43610:SF1">
    <property type="entry name" value="N-ACETYLTRANSFERASE DOMAIN-CONTAINING PROTEIN"/>
    <property type="match status" value="1"/>
</dbReference>
<dbReference type="AlphaFoldDB" id="A0A520M9F8"/>
<dbReference type="Proteomes" id="UP000315889">
    <property type="component" value="Unassembled WGS sequence"/>
</dbReference>
<dbReference type="PANTHER" id="PTHR43610">
    <property type="entry name" value="BLL6696 PROTEIN"/>
    <property type="match status" value="1"/>
</dbReference>
<dbReference type="Gene3D" id="3.40.630.30">
    <property type="match status" value="1"/>
</dbReference>
<dbReference type="SUPFAM" id="SSF55729">
    <property type="entry name" value="Acyl-CoA N-acyltransferases (Nat)"/>
    <property type="match status" value="1"/>
</dbReference>
<proteinExistence type="predicted"/>
<organism evidence="2 3">
    <name type="scientific">SAR92 clade bacterium</name>
    <dbReference type="NCBI Taxonomy" id="2315479"/>
    <lineage>
        <taxon>Bacteria</taxon>
        <taxon>Pseudomonadati</taxon>
        <taxon>Pseudomonadota</taxon>
        <taxon>Gammaproteobacteria</taxon>
        <taxon>Cellvibrionales</taxon>
        <taxon>Porticoccaceae</taxon>
        <taxon>SAR92 clade</taxon>
    </lineage>
</organism>
<keyword evidence="2" id="KW-0808">Transferase</keyword>
<feature type="domain" description="N-acetyltransferase" evidence="1">
    <location>
        <begin position="21"/>
        <end position="163"/>
    </location>
</feature>